<dbReference type="InterPro" id="IPR010272">
    <property type="entry name" value="T6SS_TssF"/>
</dbReference>
<comment type="caution">
    <text evidence="1">The sequence shown here is derived from an EMBL/GenBank/DDBJ whole genome shotgun (WGS) entry which is preliminary data.</text>
</comment>
<dbReference type="PIRSF" id="PIRSF028304">
    <property type="entry name" value="UCP028304"/>
    <property type="match status" value="1"/>
</dbReference>
<dbReference type="EMBL" id="SZPQ01000030">
    <property type="protein sequence ID" value="TKI04337.1"/>
    <property type="molecule type" value="Genomic_DNA"/>
</dbReference>
<keyword evidence="2" id="KW-1185">Reference proteome</keyword>
<proteinExistence type="predicted"/>
<name>A0ABY2SGR0_9HYPH</name>
<gene>
    <name evidence="1" type="primary">tssF</name>
    <name evidence="1" type="ORF">FCN80_18540</name>
</gene>
<evidence type="ECO:0000313" key="2">
    <source>
        <dbReference type="Proteomes" id="UP000305202"/>
    </source>
</evidence>
<dbReference type="PANTHER" id="PTHR35370:SF1">
    <property type="entry name" value="TYPE VI SECRETION SYSTEM COMPONENT TSSF1"/>
    <property type="match status" value="1"/>
</dbReference>
<organism evidence="1 2">
    <name type="scientific">Martelella alba</name>
    <dbReference type="NCBI Taxonomy" id="2590451"/>
    <lineage>
        <taxon>Bacteria</taxon>
        <taxon>Pseudomonadati</taxon>
        <taxon>Pseudomonadota</taxon>
        <taxon>Alphaproteobacteria</taxon>
        <taxon>Hyphomicrobiales</taxon>
        <taxon>Aurantimonadaceae</taxon>
        <taxon>Martelella</taxon>
    </lineage>
</organism>
<evidence type="ECO:0000313" key="1">
    <source>
        <dbReference type="EMBL" id="TKI04337.1"/>
    </source>
</evidence>
<dbReference type="Proteomes" id="UP000305202">
    <property type="component" value="Unassembled WGS sequence"/>
</dbReference>
<dbReference type="Pfam" id="PF05947">
    <property type="entry name" value="T6SS_TssF"/>
    <property type="match status" value="1"/>
</dbReference>
<dbReference type="PANTHER" id="PTHR35370">
    <property type="entry name" value="CYTOPLASMIC PROTEIN-RELATED-RELATED"/>
    <property type="match status" value="1"/>
</dbReference>
<dbReference type="RefSeq" id="WP_136991652.1">
    <property type="nucleotide sequence ID" value="NZ_SZPQ01000030.1"/>
</dbReference>
<reference evidence="1 2" key="1">
    <citation type="submission" date="2019-04" db="EMBL/GenBank/DDBJ databases">
        <authorList>
            <person name="Li M."/>
            <person name="Gao C."/>
        </authorList>
    </citation>
    <scope>NUCLEOTIDE SEQUENCE [LARGE SCALE GENOMIC DNA]</scope>
    <source>
        <strain evidence="1 2">BGMRC 2031</strain>
    </source>
</reference>
<protein>
    <submittedName>
        <fullName evidence="1">Type VI secretion system baseplate subunit TssF</fullName>
    </submittedName>
</protein>
<sequence>MDGRLLAYYQRELTWLREMGAEFALRHPDTAGNLGMSGDDIADPYVERLMEGCAFLTSRIQMKMDDEFPQITRQLLEMLYPHTLAGIPAMAIVQLQPDNLKGDISQGFPVPRGTLFDYRDAKNPGIDCRYRTAHDVMLQPLVIEQVSLGGIPAELRRSAPNHGGIVSALRIELRSIDNVALERMQCDQLTFYLAGDDMQAGQLMELLIQHTQDIYCRIVDDPALSLSLNASALRHEGFAGDQALLPRDPRHLDSYRLAREYFHFPARFRFFSVSGLQPLLSRGGKHRRWEIFLLLGKAVPELERRIDNAHLALHCTPVINLFPRSVERVVLNARQTDYPLVADKLRPLDYEIHSVLSLYGSGYHGYQQEFRPMYEVRHADDTNNRAWYTLRREPYLWRGVAGPSGPHAGYDGSEVFVSLADEAHPPRHDDLRYLNADVLCSNRHLPLQPGHGHSGELTARDSLPIRRARMIHGPSSPCPAPAQGRECWQLINLLFADISSLLNGTDDKGVDTLRRLLQLLAGQAGHIASPPIGALLECRRQPCYRLLAPPAMYARGVHIQLTLDEQAFSGAGAWLLGSVLARLFDQLAAVNSFADTTLVSPQRGIIGHWPGHTTLERSL</sequence>
<dbReference type="NCBIfam" id="TIGR03359">
    <property type="entry name" value="VI_chp_6"/>
    <property type="match status" value="1"/>
</dbReference>
<accession>A0ABY2SGR0</accession>